<proteinExistence type="predicted"/>
<feature type="region of interest" description="Disordered" evidence="1">
    <location>
        <begin position="316"/>
        <end position="363"/>
    </location>
</feature>
<evidence type="ECO:0008006" key="6">
    <source>
        <dbReference type="Google" id="ProtNLM"/>
    </source>
</evidence>
<accession>A0AAW5VEY6</accession>
<dbReference type="Proteomes" id="UP001208540">
    <property type="component" value="Unassembled WGS sequence"/>
</dbReference>
<evidence type="ECO:0000256" key="1">
    <source>
        <dbReference type="SAM" id="MobiDB-lite"/>
    </source>
</evidence>
<keyword evidence="5" id="KW-1185">Reference proteome</keyword>
<dbReference type="AlphaFoldDB" id="A0AAW5VEY6"/>
<sequence>MSDTYNMNRLYFVSCLLLFVIGCQTPQQTVTPTFPKHTEQINLNRIKMITKSEPLYSDTKEGKKPLALEPGVSIEYSENKIPFIQLDLFFEDAGISIIEEIIAGTILDHHIIVLNQKGEIIAKQPVNFQAYEILETKTEVMRNKVIVGESKKPVKVNSTTPETKISREAIERQYTDRDTVPQVLEIKEGKIPALGEYINIYLELTYVNPQLEPNCESYAGNCNGAKQKFFEDITGRNRRELDILRNRYVEGEVAQFPSLTEKEQLDFKANIKSKIDNLNGVFGPKHGFTKFMFREWNLVSSPQYFRINSINKNGKQSLLDERNEDKLQSDESADKSKSDGNDSHSIFDSPTHSKHKRRTIPTP</sequence>
<feature type="compositionally biased region" description="Basic residues" evidence="1">
    <location>
        <begin position="352"/>
        <end position="363"/>
    </location>
</feature>
<evidence type="ECO:0000313" key="3">
    <source>
        <dbReference type="EMBL" id="MCW7528637.1"/>
    </source>
</evidence>
<evidence type="ECO:0000313" key="2">
    <source>
        <dbReference type="EMBL" id="MCW7524770.1"/>
    </source>
</evidence>
<evidence type="ECO:0000313" key="5">
    <source>
        <dbReference type="Proteomes" id="UP001208912"/>
    </source>
</evidence>
<protein>
    <recommendedName>
        <fullName evidence="6">Lipoprotein</fullName>
    </recommendedName>
</protein>
<feature type="compositionally biased region" description="Basic and acidic residues" evidence="1">
    <location>
        <begin position="318"/>
        <end position="342"/>
    </location>
</feature>
<organism evidence="3 4">
    <name type="scientific">Leptospira soteropolitanensis</name>
    <dbReference type="NCBI Taxonomy" id="2950025"/>
    <lineage>
        <taxon>Bacteria</taxon>
        <taxon>Pseudomonadati</taxon>
        <taxon>Spirochaetota</taxon>
        <taxon>Spirochaetia</taxon>
        <taxon>Leptospirales</taxon>
        <taxon>Leptospiraceae</taxon>
        <taxon>Leptospira</taxon>
    </lineage>
</organism>
<comment type="caution">
    <text evidence="3">The sequence shown here is derived from an EMBL/GenBank/DDBJ whole genome shotgun (WGS) entry which is preliminary data.</text>
</comment>
<evidence type="ECO:0000313" key="4">
    <source>
        <dbReference type="Proteomes" id="UP001208540"/>
    </source>
</evidence>
<dbReference type="EMBL" id="JAMQPL010000001">
    <property type="protein sequence ID" value="MCW7528637.1"/>
    <property type="molecule type" value="Genomic_DNA"/>
</dbReference>
<dbReference type="EMBL" id="JAMQPM010000001">
    <property type="protein sequence ID" value="MCW7524770.1"/>
    <property type="molecule type" value="Genomic_DNA"/>
</dbReference>
<dbReference type="Proteomes" id="UP001208912">
    <property type="component" value="Unassembled WGS sequence"/>
</dbReference>
<name>A0AAW5VEY6_9LEPT</name>
<gene>
    <name evidence="2" type="ORF">ND861_00305</name>
    <name evidence="3" type="ORF">ND862_00305</name>
</gene>
<reference evidence="3 5" key="1">
    <citation type="submission" date="2022-06" db="EMBL/GenBank/DDBJ databases">
        <title>Leptospira isolates from biofilms formed at urban environments.</title>
        <authorList>
            <person name="Ribeiro P.S."/>
            <person name="Sousa T."/>
            <person name="Carvalho N."/>
            <person name="Aburjaile F."/>
            <person name="Neves F."/>
            <person name="Oliveira D."/>
            <person name="Blanco L."/>
            <person name="Lima J."/>
            <person name="Costa F."/>
            <person name="Brenig B."/>
            <person name="Soares S."/>
            <person name="Ramos R."/>
            <person name="Goes-Neto A."/>
            <person name="Matiuzzi M."/>
            <person name="Azevedo V."/>
            <person name="Ristow P."/>
        </authorList>
    </citation>
    <scope>NUCLEOTIDE SEQUENCE</scope>
    <source>
        <strain evidence="2 5">VSF19</strain>
        <strain evidence="3">VSF20</strain>
    </source>
</reference>